<dbReference type="KEGG" id="niy:FQ775_06915"/>
<organism evidence="6 7">
    <name type="scientific">Nitratireductor mangrovi</name>
    <dbReference type="NCBI Taxonomy" id="2599600"/>
    <lineage>
        <taxon>Bacteria</taxon>
        <taxon>Pseudomonadati</taxon>
        <taxon>Pseudomonadota</taxon>
        <taxon>Alphaproteobacteria</taxon>
        <taxon>Hyphomicrobiales</taxon>
        <taxon>Phyllobacteriaceae</taxon>
        <taxon>Nitratireductor</taxon>
    </lineage>
</organism>
<dbReference type="Proteomes" id="UP000321389">
    <property type="component" value="Chromosome"/>
</dbReference>
<evidence type="ECO:0000313" key="7">
    <source>
        <dbReference type="Proteomes" id="UP000321389"/>
    </source>
</evidence>
<accession>A0A5B8KX15</accession>
<keyword evidence="7" id="KW-1185">Reference proteome</keyword>
<dbReference type="InterPro" id="IPR001647">
    <property type="entry name" value="HTH_TetR"/>
</dbReference>
<feature type="domain" description="HTH tetR-type" evidence="5">
    <location>
        <begin position="39"/>
        <end position="99"/>
    </location>
</feature>
<dbReference type="RefSeq" id="WP_146298782.1">
    <property type="nucleotide sequence ID" value="NZ_CP042301.2"/>
</dbReference>
<dbReference type="PANTHER" id="PTHR30055">
    <property type="entry name" value="HTH-TYPE TRANSCRIPTIONAL REGULATOR RUTR"/>
    <property type="match status" value="1"/>
</dbReference>
<dbReference type="PANTHER" id="PTHR30055:SF234">
    <property type="entry name" value="HTH-TYPE TRANSCRIPTIONAL REGULATOR BETI"/>
    <property type="match status" value="1"/>
</dbReference>
<evidence type="ECO:0000256" key="2">
    <source>
        <dbReference type="ARBA" id="ARBA00023125"/>
    </source>
</evidence>
<dbReference type="Pfam" id="PF00440">
    <property type="entry name" value="TetR_N"/>
    <property type="match status" value="1"/>
</dbReference>
<protein>
    <submittedName>
        <fullName evidence="6">TetR/AcrR family transcriptional regulator</fullName>
    </submittedName>
</protein>
<feature type="DNA-binding region" description="H-T-H motif" evidence="4">
    <location>
        <begin position="62"/>
        <end position="81"/>
    </location>
</feature>
<reference evidence="6" key="1">
    <citation type="submission" date="2020-04" db="EMBL/GenBank/DDBJ databases">
        <title>Nitratireductor sp. nov. isolated from mangrove soil.</title>
        <authorList>
            <person name="Ye Y."/>
        </authorList>
    </citation>
    <scope>NUCLEOTIDE SEQUENCE</scope>
    <source>
        <strain evidence="6">SY7</strain>
    </source>
</reference>
<keyword evidence="1" id="KW-0805">Transcription regulation</keyword>
<dbReference type="GO" id="GO:0000976">
    <property type="term" value="F:transcription cis-regulatory region binding"/>
    <property type="evidence" value="ECO:0007669"/>
    <property type="project" value="TreeGrafter"/>
</dbReference>
<keyword evidence="3" id="KW-0804">Transcription</keyword>
<dbReference type="InterPro" id="IPR050109">
    <property type="entry name" value="HTH-type_TetR-like_transc_reg"/>
</dbReference>
<sequence>MKQPYHRVGRARFGFAGDVGKVAEARRKPLKRPAQPRARATVKAIYEAFVRILCRDGWDRVTTRNVAAEAGIAVGTLYDYFPNRLALLSGYERHAIDELLDRIEVDVITAAGTWRERLGLLVRLTANPKPADLPYFDRTMLLIENEYAEPKHHRRAYEELLGAWKRAVAACTDLPRRPADHEVEAAFSAALGARRYVVLAEPRHFDRKRWLADIEAMCMWLLAGEVAAN</sequence>
<evidence type="ECO:0000256" key="4">
    <source>
        <dbReference type="PROSITE-ProRule" id="PRU00335"/>
    </source>
</evidence>
<dbReference type="PROSITE" id="PS50977">
    <property type="entry name" value="HTH_TETR_2"/>
    <property type="match status" value="1"/>
</dbReference>
<dbReference type="OrthoDB" id="9808189at2"/>
<evidence type="ECO:0000256" key="3">
    <source>
        <dbReference type="ARBA" id="ARBA00023163"/>
    </source>
</evidence>
<keyword evidence="2 4" id="KW-0238">DNA-binding</keyword>
<name>A0A5B8KX15_9HYPH</name>
<gene>
    <name evidence="6" type="ORF">FQ775_06915</name>
</gene>
<evidence type="ECO:0000259" key="5">
    <source>
        <dbReference type="PROSITE" id="PS50977"/>
    </source>
</evidence>
<evidence type="ECO:0000256" key="1">
    <source>
        <dbReference type="ARBA" id="ARBA00023015"/>
    </source>
</evidence>
<dbReference type="InterPro" id="IPR009057">
    <property type="entry name" value="Homeodomain-like_sf"/>
</dbReference>
<dbReference type="SUPFAM" id="SSF46689">
    <property type="entry name" value="Homeodomain-like"/>
    <property type="match status" value="1"/>
</dbReference>
<dbReference type="EMBL" id="CP042301">
    <property type="protein sequence ID" value="QDZ00133.1"/>
    <property type="molecule type" value="Genomic_DNA"/>
</dbReference>
<dbReference type="Gene3D" id="1.10.357.10">
    <property type="entry name" value="Tetracycline Repressor, domain 2"/>
    <property type="match status" value="1"/>
</dbReference>
<dbReference type="AlphaFoldDB" id="A0A5B8KX15"/>
<evidence type="ECO:0000313" key="6">
    <source>
        <dbReference type="EMBL" id="QDZ00133.1"/>
    </source>
</evidence>
<proteinExistence type="predicted"/>
<dbReference type="GO" id="GO:0003700">
    <property type="term" value="F:DNA-binding transcription factor activity"/>
    <property type="evidence" value="ECO:0007669"/>
    <property type="project" value="TreeGrafter"/>
</dbReference>